<dbReference type="PANTHER" id="PTHR15021:SF0">
    <property type="entry name" value="DISCO-RELATED, ISOFORM A-RELATED"/>
    <property type="match status" value="1"/>
</dbReference>
<reference evidence="2 3" key="1">
    <citation type="journal article" date="2017" name="Gigascience">
        <title>Draft genome of the honey bee ectoparasitic mite, Tropilaelaps mercedesae, is shaped by the parasitic life history.</title>
        <authorList>
            <person name="Dong X."/>
            <person name="Armstrong S.D."/>
            <person name="Xia D."/>
            <person name="Makepeace B.L."/>
            <person name="Darby A.C."/>
            <person name="Kadowaki T."/>
        </authorList>
    </citation>
    <scope>NUCLEOTIDE SEQUENCE [LARGE SCALE GENOMIC DNA]</scope>
    <source>
        <strain evidence="2">Wuxi-XJTLU</strain>
    </source>
</reference>
<evidence type="ECO:0000313" key="3">
    <source>
        <dbReference type="Proteomes" id="UP000192247"/>
    </source>
</evidence>
<organism evidence="2 3">
    <name type="scientific">Tropilaelaps mercedesae</name>
    <dbReference type="NCBI Taxonomy" id="418985"/>
    <lineage>
        <taxon>Eukaryota</taxon>
        <taxon>Metazoa</taxon>
        <taxon>Ecdysozoa</taxon>
        <taxon>Arthropoda</taxon>
        <taxon>Chelicerata</taxon>
        <taxon>Arachnida</taxon>
        <taxon>Acari</taxon>
        <taxon>Parasitiformes</taxon>
        <taxon>Mesostigmata</taxon>
        <taxon>Gamasina</taxon>
        <taxon>Dermanyssoidea</taxon>
        <taxon>Laelapidae</taxon>
        <taxon>Tropilaelaps</taxon>
    </lineage>
</organism>
<comment type="caution">
    <text evidence="2">The sequence shown here is derived from an EMBL/GenBank/DDBJ whole genome shotgun (WGS) entry which is preliminary data.</text>
</comment>
<dbReference type="InterPro" id="IPR040436">
    <property type="entry name" value="Disconnected-like"/>
</dbReference>
<dbReference type="PANTHER" id="PTHR15021">
    <property type="entry name" value="DISCONNECTED-RELATED"/>
    <property type="match status" value="1"/>
</dbReference>
<dbReference type="GO" id="GO:0006355">
    <property type="term" value="P:regulation of DNA-templated transcription"/>
    <property type="evidence" value="ECO:0007669"/>
    <property type="project" value="TreeGrafter"/>
</dbReference>
<protein>
    <submittedName>
        <fullName evidence="2">Uncharacterized protein</fullName>
    </submittedName>
</protein>
<evidence type="ECO:0000313" key="2">
    <source>
        <dbReference type="EMBL" id="OQR73438.1"/>
    </source>
</evidence>
<name>A0A1V9XJA8_9ACAR</name>
<dbReference type="InParanoid" id="A0A1V9XJA8"/>
<feature type="region of interest" description="Disordered" evidence="1">
    <location>
        <begin position="1"/>
        <end position="29"/>
    </location>
</feature>
<feature type="non-terminal residue" evidence="2">
    <location>
        <position position="118"/>
    </location>
</feature>
<feature type="compositionally biased region" description="Basic and acidic residues" evidence="1">
    <location>
        <begin position="14"/>
        <end position="25"/>
    </location>
</feature>
<dbReference type="GO" id="GO:0005634">
    <property type="term" value="C:nucleus"/>
    <property type="evidence" value="ECO:0007669"/>
    <property type="project" value="TreeGrafter"/>
</dbReference>
<keyword evidence="3" id="KW-1185">Reference proteome</keyword>
<dbReference type="Proteomes" id="UP000192247">
    <property type="component" value="Unassembled WGS sequence"/>
</dbReference>
<dbReference type="EMBL" id="MNPL01009932">
    <property type="protein sequence ID" value="OQR73438.1"/>
    <property type="molecule type" value="Genomic_DNA"/>
</dbReference>
<dbReference type="OrthoDB" id="10070972at2759"/>
<proteinExistence type="predicted"/>
<gene>
    <name evidence="2" type="ORF">BIW11_09730</name>
</gene>
<evidence type="ECO:0000256" key="1">
    <source>
        <dbReference type="SAM" id="MobiDB-lite"/>
    </source>
</evidence>
<sequence length="118" mass="12837">MRSTASPSGVASPRRAEDLAQDHHFSNNMKSQQLIDKVAANSRARSPAGLSVSSVEPVQTANVLEVASLVLYGTCAIPVRLKILLDRLLAALQHEDVKQVLGAFGWTYDDYLRGYIAQ</sequence>
<accession>A0A1V9XJA8</accession>
<dbReference type="AlphaFoldDB" id="A0A1V9XJA8"/>